<reference evidence="2" key="1">
    <citation type="submission" date="2023-06" db="EMBL/GenBank/DDBJ databases">
        <authorList>
            <person name="Delattre M."/>
        </authorList>
    </citation>
    <scope>NUCLEOTIDE SEQUENCE</scope>
    <source>
        <strain evidence="2">AF72</strain>
    </source>
</reference>
<evidence type="ECO:0000313" key="3">
    <source>
        <dbReference type="Proteomes" id="UP001177023"/>
    </source>
</evidence>
<organism evidence="2 3">
    <name type="scientific">Mesorhabditis spiculigera</name>
    <dbReference type="NCBI Taxonomy" id="96644"/>
    <lineage>
        <taxon>Eukaryota</taxon>
        <taxon>Metazoa</taxon>
        <taxon>Ecdysozoa</taxon>
        <taxon>Nematoda</taxon>
        <taxon>Chromadorea</taxon>
        <taxon>Rhabditida</taxon>
        <taxon>Rhabditina</taxon>
        <taxon>Rhabditomorpha</taxon>
        <taxon>Rhabditoidea</taxon>
        <taxon>Rhabditidae</taxon>
        <taxon>Mesorhabditinae</taxon>
        <taxon>Mesorhabditis</taxon>
    </lineage>
</organism>
<comment type="caution">
    <text evidence="2">The sequence shown here is derived from an EMBL/GenBank/DDBJ whole genome shotgun (WGS) entry which is preliminary data.</text>
</comment>
<feature type="signal peptide" evidence="1">
    <location>
        <begin position="1"/>
        <end position="19"/>
    </location>
</feature>
<dbReference type="EMBL" id="CATQJA010001741">
    <property type="protein sequence ID" value="CAJ0568447.1"/>
    <property type="molecule type" value="Genomic_DNA"/>
</dbReference>
<feature type="chain" id="PRO_5041408413" evidence="1">
    <location>
        <begin position="20"/>
        <end position="74"/>
    </location>
</feature>
<keyword evidence="1" id="KW-0732">Signal</keyword>
<sequence length="74" mass="8418">MKIALFLVVAFILLSQTSAMRFTRGFKSTNERCEYSRECAPGLYCYGLCPPMFHCVRETAAFPACRTRGDVRLD</sequence>
<name>A0AA36CG74_9BILA</name>
<protein>
    <submittedName>
        <fullName evidence="2">Uncharacterized protein</fullName>
    </submittedName>
</protein>
<proteinExistence type="predicted"/>
<evidence type="ECO:0000256" key="1">
    <source>
        <dbReference type="SAM" id="SignalP"/>
    </source>
</evidence>
<dbReference type="Proteomes" id="UP001177023">
    <property type="component" value="Unassembled WGS sequence"/>
</dbReference>
<feature type="non-terminal residue" evidence="2">
    <location>
        <position position="1"/>
    </location>
</feature>
<evidence type="ECO:0000313" key="2">
    <source>
        <dbReference type="EMBL" id="CAJ0568447.1"/>
    </source>
</evidence>
<keyword evidence="3" id="KW-1185">Reference proteome</keyword>
<accession>A0AA36CG74</accession>
<dbReference type="AlphaFoldDB" id="A0AA36CG74"/>
<gene>
    <name evidence="2" type="ORF">MSPICULIGERA_LOCUS6965</name>
</gene>